<protein>
    <recommendedName>
        <fullName evidence="3">Heterokaryon incompatibility domain-containing protein</fullName>
    </recommendedName>
</protein>
<dbReference type="RefSeq" id="XP_045964995.1">
    <property type="nucleotide sequence ID" value="XM_046109044.1"/>
</dbReference>
<evidence type="ECO:0008006" key="3">
    <source>
        <dbReference type="Google" id="ProtNLM"/>
    </source>
</evidence>
<name>A0A9P8UX10_9PEZI</name>
<organism evidence="1 2">
    <name type="scientific">Truncatella angustata</name>
    <dbReference type="NCBI Taxonomy" id="152316"/>
    <lineage>
        <taxon>Eukaryota</taxon>
        <taxon>Fungi</taxon>
        <taxon>Dikarya</taxon>
        <taxon>Ascomycota</taxon>
        <taxon>Pezizomycotina</taxon>
        <taxon>Sordariomycetes</taxon>
        <taxon>Xylariomycetidae</taxon>
        <taxon>Amphisphaeriales</taxon>
        <taxon>Sporocadaceae</taxon>
        <taxon>Truncatella</taxon>
    </lineage>
</organism>
<reference evidence="1" key="1">
    <citation type="journal article" date="2021" name="Nat. Commun.">
        <title>Genetic determinants of endophytism in the Arabidopsis root mycobiome.</title>
        <authorList>
            <person name="Mesny F."/>
            <person name="Miyauchi S."/>
            <person name="Thiergart T."/>
            <person name="Pickel B."/>
            <person name="Atanasova L."/>
            <person name="Karlsson M."/>
            <person name="Huettel B."/>
            <person name="Barry K.W."/>
            <person name="Haridas S."/>
            <person name="Chen C."/>
            <person name="Bauer D."/>
            <person name="Andreopoulos W."/>
            <person name="Pangilinan J."/>
            <person name="LaButti K."/>
            <person name="Riley R."/>
            <person name="Lipzen A."/>
            <person name="Clum A."/>
            <person name="Drula E."/>
            <person name="Henrissat B."/>
            <person name="Kohler A."/>
            <person name="Grigoriev I.V."/>
            <person name="Martin F.M."/>
            <person name="Hacquard S."/>
        </authorList>
    </citation>
    <scope>NUCLEOTIDE SEQUENCE</scope>
    <source>
        <strain evidence="1">MPI-SDFR-AT-0073</strain>
    </source>
</reference>
<dbReference type="GeneID" id="70137935"/>
<dbReference type="PANTHER" id="PTHR10622">
    <property type="entry name" value="HET DOMAIN-CONTAINING PROTEIN"/>
    <property type="match status" value="1"/>
</dbReference>
<dbReference type="PANTHER" id="PTHR10622:SF10">
    <property type="entry name" value="HET DOMAIN-CONTAINING PROTEIN"/>
    <property type="match status" value="1"/>
</dbReference>
<gene>
    <name evidence="1" type="ORF">BKA67DRAFT_68721</name>
</gene>
<evidence type="ECO:0000313" key="2">
    <source>
        <dbReference type="Proteomes" id="UP000758603"/>
    </source>
</evidence>
<proteinExistence type="predicted"/>
<dbReference type="OrthoDB" id="674604at2759"/>
<comment type="caution">
    <text evidence="1">The sequence shown here is derived from an EMBL/GenBank/DDBJ whole genome shotgun (WGS) entry which is preliminary data.</text>
</comment>
<evidence type="ECO:0000313" key="1">
    <source>
        <dbReference type="EMBL" id="KAH6660864.1"/>
    </source>
</evidence>
<sequence>MICKGAGYSKRKVGCVKIDGCYRQALRDGLEYVWIDTCCMDKSSTAELSEAINSMFNRYCRVFIVVSRTEDVERRECGLLHPWAYNVNTLLVYGGGDEVFIRSWEEIMKTSGDQSLFP</sequence>
<dbReference type="Proteomes" id="UP000758603">
    <property type="component" value="Unassembled WGS sequence"/>
</dbReference>
<dbReference type="AlphaFoldDB" id="A0A9P8UX10"/>
<keyword evidence="2" id="KW-1185">Reference proteome</keyword>
<dbReference type="EMBL" id="JAGPXC010000001">
    <property type="protein sequence ID" value="KAH6660864.1"/>
    <property type="molecule type" value="Genomic_DNA"/>
</dbReference>
<accession>A0A9P8UX10</accession>